<reference evidence="2" key="1">
    <citation type="submission" date="2016-08" db="EMBL/GenBank/DDBJ databases">
        <authorList>
            <person name="Varghese N."/>
            <person name="Submissions Spin"/>
        </authorList>
    </citation>
    <scope>NUCLEOTIDE SEQUENCE [LARGE SCALE GENOMIC DNA]</scope>
    <source>
        <strain evidence="2">HAMBI 2971</strain>
    </source>
</reference>
<dbReference type="AlphaFoldDB" id="A0A1C3U0A6"/>
<dbReference type="EMBL" id="FMAH01000001">
    <property type="protein sequence ID" value="SCB08795.1"/>
    <property type="molecule type" value="Genomic_DNA"/>
</dbReference>
<evidence type="ECO:0000313" key="1">
    <source>
        <dbReference type="EMBL" id="SCB08795.1"/>
    </source>
</evidence>
<proteinExistence type="predicted"/>
<accession>A0A1C3U0A6</accession>
<dbReference type="RefSeq" id="WP_139115011.1">
    <property type="nucleotide sequence ID" value="NZ_FMAH01000001.1"/>
</dbReference>
<dbReference type="OrthoDB" id="9811083at2"/>
<dbReference type="Proteomes" id="UP000199435">
    <property type="component" value="Unassembled WGS sequence"/>
</dbReference>
<name>A0A1C3U0A6_9HYPH</name>
<protein>
    <submittedName>
        <fullName evidence="1">Uncharacterized protein</fullName>
    </submittedName>
</protein>
<dbReference type="PROSITE" id="PS51257">
    <property type="entry name" value="PROKAR_LIPOPROTEIN"/>
    <property type="match status" value="1"/>
</dbReference>
<organism evidence="1 2">
    <name type="scientific">Rhizobium miluonense</name>
    <dbReference type="NCBI Taxonomy" id="411945"/>
    <lineage>
        <taxon>Bacteria</taxon>
        <taxon>Pseudomonadati</taxon>
        <taxon>Pseudomonadota</taxon>
        <taxon>Alphaproteobacteria</taxon>
        <taxon>Hyphomicrobiales</taxon>
        <taxon>Rhizobiaceae</taxon>
        <taxon>Rhizobium/Agrobacterium group</taxon>
        <taxon>Rhizobium</taxon>
    </lineage>
</organism>
<keyword evidence="2" id="KW-1185">Reference proteome</keyword>
<sequence length="133" mass="14036">MRLAISLSLPMGTVLAGCQSIDGGDNLEKGTPYQLSTKETAAVEKGWRERLPYESVLLFGPMAASKDSKGYVSVCGTITAMGGYGGIANKRPYVGMMVNVKPLFGFVPIVIANDSTTGQSAVILTCRRMGIAI</sequence>
<gene>
    <name evidence="1" type="ORF">GA0061102_1001262</name>
</gene>
<evidence type="ECO:0000313" key="2">
    <source>
        <dbReference type="Proteomes" id="UP000199435"/>
    </source>
</evidence>